<feature type="chain" id="PRO_5045691290" description="PASTA domain-containing protein" evidence="1">
    <location>
        <begin position="28"/>
        <end position="103"/>
    </location>
</feature>
<proteinExistence type="predicted"/>
<keyword evidence="3" id="KW-1185">Reference proteome</keyword>
<reference evidence="3" key="1">
    <citation type="journal article" date="2019" name="Int. J. Syst. Evol. Microbiol.">
        <title>The Global Catalogue of Microorganisms (GCM) 10K type strain sequencing project: providing services to taxonomists for standard genome sequencing and annotation.</title>
        <authorList>
            <consortium name="The Broad Institute Genomics Platform"/>
            <consortium name="The Broad Institute Genome Sequencing Center for Infectious Disease"/>
            <person name="Wu L."/>
            <person name="Ma J."/>
        </authorList>
    </citation>
    <scope>NUCLEOTIDE SEQUENCE [LARGE SCALE GENOMIC DNA]</scope>
    <source>
        <strain evidence="3">KCTC 52165</strain>
    </source>
</reference>
<protein>
    <recommendedName>
        <fullName evidence="4">PASTA domain-containing protein</fullName>
    </recommendedName>
</protein>
<dbReference type="RefSeq" id="WP_378225221.1">
    <property type="nucleotide sequence ID" value="NZ_JBHRTK010000031.1"/>
</dbReference>
<dbReference type="Proteomes" id="UP001595583">
    <property type="component" value="Unassembled WGS sequence"/>
</dbReference>
<organism evidence="2 3">
    <name type="scientific">Aquamicrobium soli</name>
    <dbReference type="NCBI Taxonomy" id="1811518"/>
    <lineage>
        <taxon>Bacteria</taxon>
        <taxon>Pseudomonadati</taxon>
        <taxon>Pseudomonadota</taxon>
        <taxon>Alphaproteobacteria</taxon>
        <taxon>Hyphomicrobiales</taxon>
        <taxon>Phyllobacteriaceae</taxon>
        <taxon>Aquamicrobium</taxon>
    </lineage>
</organism>
<evidence type="ECO:0000313" key="3">
    <source>
        <dbReference type="Proteomes" id="UP001595583"/>
    </source>
</evidence>
<evidence type="ECO:0000313" key="2">
    <source>
        <dbReference type="EMBL" id="MFC3209113.1"/>
    </source>
</evidence>
<accession>A0ABV7KI37</accession>
<gene>
    <name evidence="2" type="ORF">ACFOHJ_23110</name>
</gene>
<sequence length="103" mass="10338">MKAFRTSLRPALGALCLAGLVSGQATAMPVIDPSVPAGQASLTVPVAADCYAIGQQVAAQKGGTLAKASSSTKGGQPVCVIVVLVPGKDGQRPRRSEVVVPQN</sequence>
<evidence type="ECO:0008006" key="4">
    <source>
        <dbReference type="Google" id="ProtNLM"/>
    </source>
</evidence>
<keyword evidence="1" id="KW-0732">Signal</keyword>
<evidence type="ECO:0000256" key="1">
    <source>
        <dbReference type="SAM" id="SignalP"/>
    </source>
</evidence>
<feature type="signal peptide" evidence="1">
    <location>
        <begin position="1"/>
        <end position="27"/>
    </location>
</feature>
<dbReference type="EMBL" id="JBHRTK010000031">
    <property type="protein sequence ID" value="MFC3209113.1"/>
    <property type="molecule type" value="Genomic_DNA"/>
</dbReference>
<name>A0ABV7KI37_9HYPH</name>
<comment type="caution">
    <text evidence="2">The sequence shown here is derived from an EMBL/GenBank/DDBJ whole genome shotgun (WGS) entry which is preliminary data.</text>
</comment>